<keyword evidence="4 8" id="KW-0547">Nucleotide-binding</keyword>
<feature type="binding site" evidence="8">
    <location>
        <position position="137"/>
    </location>
    <ligand>
        <name>GTP</name>
        <dbReference type="ChEBI" id="CHEBI:37565"/>
    </ligand>
</feature>
<gene>
    <name evidence="11" type="primary">LOC101065996</name>
</gene>
<keyword evidence="5 9" id="KW-0460">Magnesium</keyword>
<proteinExistence type="inferred from homology"/>
<dbReference type="SMART" id="SM00275">
    <property type="entry name" value="G_alpha"/>
    <property type="match status" value="1"/>
</dbReference>
<dbReference type="InterPro" id="IPR000367">
    <property type="entry name" value="Gprotein_alpha_S"/>
</dbReference>
<dbReference type="InterPro" id="IPR001019">
    <property type="entry name" value="Gprotein_alpha_su"/>
</dbReference>
<dbReference type="InterPro" id="IPR027417">
    <property type="entry name" value="P-loop_NTPase"/>
</dbReference>
<comment type="subunit">
    <text evidence="2 9">G proteins are composed of 3 units; alpha, beta and gamma. The alpha chain contains the guanine nucleotide binding site.</text>
</comment>
<dbReference type="HOGENOM" id="CLU_014184_3_0_1"/>
<dbReference type="FunFam" id="3.40.50.300:FF:006178">
    <property type="entry name" value="Guanine nucleotide-binding protein G(s) subunit alpha isoforms short"/>
    <property type="match status" value="1"/>
</dbReference>
<dbReference type="SUPFAM" id="SSF52540">
    <property type="entry name" value="P-loop containing nucleoside triphosphate hydrolases"/>
    <property type="match status" value="1"/>
</dbReference>
<keyword evidence="3 9" id="KW-0479">Metal-binding</keyword>
<dbReference type="GO" id="GO:0007191">
    <property type="term" value="P:adenylate cyclase-activating dopamine receptor signaling pathway"/>
    <property type="evidence" value="ECO:0007669"/>
    <property type="project" value="TreeGrafter"/>
</dbReference>
<dbReference type="GO" id="GO:0046872">
    <property type="term" value="F:metal ion binding"/>
    <property type="evidence" value="ECO:0007669"/>
    <property type="project" value="UniProtKB-UniRule"/>
</dbReference>
<keyword evidence="9" id="KW-0472">Membrane</keyword>
<evidence type="ECO:0000256" key="8">
    <source>
        <dbReference type="PIRSR" id="PIRSR601019-1"/>
    </source>
</evidence>
<comment type="function">
    <text evidence="9">Guanine nucleotide-binding proteins (G proteins) function as transducers in numerous signaling pathways controlled by G protein-coupled receptors (GPCRs).</text>
</comment>
<keyword evidence="9" id="KW-1003">Cell membrane</keyword>
<evidence type="ECO:0000256" key="7">
    <source>
        <dbReference type="ARBA" id="ARBA00023224"/>
    </source>
</evidence>
<keyword evidence="6 8" id="KW-0342">GTP-binding</keyword>
<dbReference type="GeneTree" id="ENSGT00940000156300"/>
<dbReference type="PANTHER" id="PTHR10218">
    <property type="entry name" value="GTP-BINDING PROTEIN ALPHA SUBUNIT"/>
    <property type="match status" value="1"/>
</dbReference>
<feature type="compositionally biased region" description="Basic and acidic residues" evidence="10">
    <location>
        <begin position="8"/>
        <end position="23"/>
    </location>
</feature>
<dbReference type="GO" id="GO:0005737">
    <property type="term" value="C:cytoplasm"/>
    <property type="evidence" value="ECO:0007669"/>
    <property type="project" value="TreeGrafter"/>
</dbReference>
<evidence type="ECO:0000256" key="6">
    <source>
        <dbReference type="ARBA" id="ARBA00023134"/>
    </source>
</evidence>
<keyword evidence="12" id="KW-1185">Reference proteome</keyword>
<dbReference type="GO" id="GO:0005525">
    <property type="term" value="F:GTP binding"/>
    <property type="evidence" value="ECO:0007669"/>
    <property type="project" value="UniProtKB-UniRule"/>
</dbReference>
<organism evidence="11 12">
    <name type="scientific">Takifugu rubripes</name>
    <name type="common">Japanese pufferfish</name>
    <name type="synonym">Fugu rubripes</name>
    <dbReference type="NCBI Taxonomy" id="31033"/>
    <lineage>
        <taxon>Eukaryota</taxon>
        <taxon>Metazoa</taxon>
        <taxon>Chordata</taxon>
        <taxon>Craniata</taxon>
        <taxon>Vertebrata</taxon>
        <taxon>Euteleostomi</taxon>
        <taxon>Actinopterygii</taxon>
        <taxon>Neopterygii</taxon>
        <taxon>Teleostei</taxon>
        <taxon>Neoteleostei</taxon>
        <taxon>Acanthomorphata</taxon>
        <taxon>Eupercaria</taxon>
        <taxon>Tetraodontiformes</taxon>
        <taxon>Tetradontoidea</taxon>
        <taxon>Tetraodontidae</taxon>
        <taxon>Takifugu</taxon>
    </lineage>
</organism>
<dbReference type="GO" id="GO:0003924">
    <property type="term" value="F:GTPase activity"/>
    <property type="evidence" value="ECO:0007669"/>
    <property type="project" value="UniProtKB-UniRule"/>
</dbReference>
<dbReference type="GO" id="GO:0031683">
    <property type="term" value="F:G-protein beta/gamma-subunit complex binding"/>
    <property type="evidence" value="ECO:0007669"/>
    <property type="project" value="UniProtKB-UniRule"/>
</dbReference>
<dbReference type="PANTHER" id="PTHR10218:SF212">
    <property type="entry name" value="G PROTEIN ALPHA S SUBUNIT"/>
    <property type="match status" value="1"/>
</dbReference>
<protein>
    <recommendedName>
        <fullName evidence="9">Guanine nucleotide-binding protein G(s) subunit alpha</fullName>
    </recommendedName>
    <alternativeName>
        <fullName evidence="9">Adenylate cyclase-stimulating G alpha protein</fullName>
    </alternativeName>
</protein>
<comment type="similarity">
    <text evidence="1 9">Belongs to the G-alpha family. G(s) subfamily.</text>
</comment>
<evidence type="ECO:0000256" key="4">
    <source>
        <dbReference type="ARBA" id="ARBA00022741"/>
    </source>
</evidence>
<dbReference type="PRINTS" id="PR00443">
    <property type="entry name" value="GPROTEINAS"/>
</dbReference>
<dbReference type="Gene3D" id="3.40.50.300">
    <property type="entry name" value="P-loop containing nucleotide triphosphate hydrolases"/>
    <property type="match status" value="1"/>
</dbReference>
<evidence type="ECO:0000256" key="9">
    <source>
        <dbReference type="RuleBase" id="RU369121"/>
    </source>
</evidence>
<dbReference type="Proteomes" id="UP000005226">
    <property type="component" value="Chromosome 19"/>
</dbReference>
<evidence type="ECO:0000256" key="1">
    <source>
        <dbReference type="ARBA" id="ARBA00007172"/>
    </source>
</evidence>
<evidence type="ECO:0000256" key="5">
    <source>
        <dbReference type="ARBA" id="ARBA00022842"/>
    </source>
</evidence>
<dbReference type="Ensembl" id="ENSTRUT00000033412.3">
    <property type="protein sequence ID" value="ENSTRUP00000033286.3"/>
    <property type="gene ID" value="ENSTRUG00000013102.3"/>
</dbReference>
<evidence type="ECO:0000256" key="3">
    <source>
        <dbReference type="ARBA" id="ARBA00022723"/>
    </source>
</evidence>
<dbReference type="GO" id="GO:0007606">
    <property type="term" value="P:sensory perception of chemical stimulus"/>
    <property type="evidence" value="ECO:0007669"/>
    <property type="project" value="TreeGrafter"/>
</dbReference>
<reference evidence="11" key="3">
    <citation type="submission" date="2025-09" db="UniProtKB">
        <authorList>
            <consortium name="Ensembl"/>
        </authorList>
    </citation>
    <scope>IDENTIFICATION</scope>
</reference>
<evidence type="ECO:0000256" key="2">
    <source>
        <dbReference type="ARBA" id="ARBA00011356"/>
    </source>
</evidence>
<reference evidence="11" key="2">
    <citation type="submission" date="2025-08" db="UniProtKB">
        <authorList>
            <consortium name="Ensembl"/>
        </authorList>
    </citation>
    <scope>IDENTIFICATION</scope>
</reference>
<feature type="binding site" evidence="8">
    <location>
        <begin position="63"/>
        <end position="66"/>
    </location>
    <ligand>
        <name>GTP</name>
        <dbReference type="ChEBI" id="CHEBI:37565"/>
    </ligand>
</feature>
<dbReference type="eggNOG" id="KOG0099">
    <property type="taxonomic scope" value="Eukaryota"/>
</dbReference>
<dbReference type="GO" id="GO:0005834">
    <property type="term" value="C:heterotrimeric G-protein complex"/>
    <property type="evidence" value="ECO:0007669"/>
    <property type="project" value="UniProtKB-UniRule"/>
</dbReference>
<dbReference type="Pfam" id="PF00503">
    <property type="entry name" value="G-alpha"/>
    <property type="match status" value="1"/>
</dbReference>
<dbReference type="AlphaFoldDB" id="H2U8M0"/>
<sequence>MGCLGNSKTEDQRNEEKAQREANKKIERQLQKDKQIYREALNLFKNIWNNRWLRTISVILFLNKQDLLAEKVLAGKSKIEDYFPEFARYTTPDDAIPEPGEDPRVTRAKYFIRDEFLRISTASGDGRHYCYPHFTCAVDTENIRRVFSDCRDIIQRMHLRQYELL</sequence>
<name>H2U8M0_TAKRU</name>
<evidence type="ECO:0000313" key="11">
    <source>
        <dbReference type="Ensembl" id="ENSTRUP00000033286.3"/>
    </source>
</evidence>
<accession>H2U8M0</accession>
<keyword evidence="7 9" id="KW-0807">Transducer</keyword>
<feature type="region of interest" description="Disordered" evidence="10">
    <location>
        <begin position="1"/>
        <end position="23"/>
    </location>
</feature>
<dbReference type="GO" id="GO:0001664">
    <property type="term" value="F:G protein-coupled receptor binding"/>
    <property type="evidence" value="ECO:0007669"/>
    <property type="project" value="TreeGrafter"/>
</dbReference>
<reference evidence="11 12" key="1">
    <citation type="journal article" date="2011" name="Genome Biol. Evol.">
        <title>Integration of the genetic map and genome assembly of fugu facilitates insights into distinct features of genome evolution in teleosts and mammals.</title>
        <authorList>
            <person name="Kai W."/>
            <person name="Kikuchi K."/>
            <person name="Tohari S."/>
            <person name="Chew A.K."/>
            <person name="Tay A."/>
            <person name="Fujiwara A."/>
            <person name="Hosoya S."/>
            <person name="Suetake H."/>
            <person name="Naruse K."/>
            <person name="Brenner S."/>
            <person name="Suzuki Y."/>
            <person name="Venkatesh B."/>
        </authorList>
    </citation>
    <scope>NUCLEOTIDE SEQUENCE [LARGE SCALE GENOMIC DNA]</scope>
</reference>
<evidence type="ECO:0000313" key="12">
    <source>
        <dbReference type="Proteomes" id="UP000005226"/>
    </source>
</evidence>
<evidence type="ECO:0000256" key="10">
    <source>
        <dbReference type="SAM" id="MobiDB-lite"/>
    </source>
</evidence>
<comment type="subcellular location">
    <subcellularLocation>
        <location evidence="9">Cell membrane</location>
    </subcellularLocation>
</comment>
<dbReference type="PROSITE" id="PS51882">
    <property type="entry name" value="G_ALPHA"/>
    <property type="match status" value="1"/>
</dbReference>